<dbReference type="InterPro" id="IPR006693">
    <property type="entry name" value="AB_hydrolase_lipase"/>
</dbReference>
<dbReference type="InterPro" id="IPR032675">
    <property type="entry name" value="LRR_dom_sf"/>
</dbReference>
<dbReference type="Pfam" id="PF04083">
    <property type="entry name" value="Abhydro_lipase"/>
    <property type="match status" value="1"/>
</dbReference>
<protein>
    <recommendedName>
        <fullName evidence="1">Partial AB-hydrolase lipase domain-containing protein</fullName>
    </recommendedName>
</protein>
<sequence>MAGLCEGGNEPSGFLKAICNMPRLKQPASLEAIVLQSIENFILQFGQRLIEKVCSGTPTSLLPTRWGLSAGSQNEKSFNCYISSELQPYLDPGLPVHLSNAVSSAVLEAITLIISRAKCTYDSFAKSGDDCCRTIAKNLISLALHDRITQVDLLERSWFIGEVLLEHLDKFQHLQVLKLWPGSWSPVWTTVVEMLESGCCSFRDLISFSMRCHCTDKILQVVAYSSKLQYLDVMSSVEVTDLSVKSLLHLRKLKIVNMASTWLTAEGYIQLLVGLPQLDKLVWFDLNGQALGDVRTSSPLSLHSYEASRVSIDQLNIMVHKCPFLTQVNFHWVQADLSVLGSLKYIRDIKLAHSNAVNSNLRGLLEIIGYNITSLELQEVVDVDLLMIGVLCMNLKKLSLVCSFQASDHTLLGVNTTPLFRQLEELRYGSQYSECLFFNCINIRRLEPELITQHGYPAEIHTVTTSDGYILTMHRIPHSPRSNATGTKRPVVFLQHGLISSSVDWVVMGPEKGLGTMPEY</sequence>
<name>A0ABQ8SV91_PERAM</name>
<evidence type="ECO:0000313" key="3">
    <source>
        <dbReference type="Proteomes" id="UP001148838"/>
    </source>
</evidence>
<dbReference type="InterPro" id="IPR029058">
    <property type="entry name" value="AB_hydrolase_fold"/>
</dbReference>
<evidence type="ECO:0000259" key="1">
    <source>
        <dbReference type="Pfam" id="PF04083"/>
    </source>
</evidence>
<feature type="domain" description="Partial AB-hydrolase lipase" evidence="1">
    <location>
        <begin position="449"/>
        <end position="508"/>
    </location>
</feature>
<keyword evidence="3" id="KW-1185">Reference proteome</keyword>
<dbReference type="SUPFAM" id="SSF53474">
    <property type="entry name" value="alpha/beta-Hydrolases"/>
    <property type="match status" value="1"/>
</dbReference>
<dbReference type="PANTHER" id="PTHR11005">
    <property type="entry name" value="LYSOSOMAL ACID LIPASE-RELATED"/>
    <property type="match status" value="1"/>
</dbReference>
<dbReference type="Gene3D" id="3.80.10.10">
    <property type="entry name" value="Ribonuclease Inhibitor"/>
    <property type="match status" value="1"/>
</dbReference>
<gene>
    <name evidence="2" type="ORF">ANN_14054</name>
</gene>
<evidence type="ECO:0000313" key="2">
    <source>
        <dbReference type="EMBL" id="KAJ4438115.1"/>
    </source>
</evidence>
<proteinExistence type="predicted"/>
<dbReference type="EMBL" id="JAJSOF020000019">
    <property type="protein sequence ID" value="KAJ4438115.1"/>
    <property type="molecule type" value="Genomic_DNA"/>
</dbReference>
<dbReference type="Gene3D" id="3.40.50.1820">
    <property type="entry name" value="alpha/beta hydrolase"/>
    <property type="match status" value="1"/>
</dbReference>
<comment type="caution">
    <text evidence="2">The sequence shown here is derived from an EMBL/GenBank/DDBJ whole genome shotgun (WGS) entry which is preliminary data.</text>
</comment>
<accession>A0ABQ8SV91</accession>
<dbReference type="SUPFAM" id="SSF52047">
    <property type="entry name" value="RNI-like"/>
    <property type="match status" value="1"/>
</dbReference>
<organism evidence="2 3">
    <name type="scientific">Periplaneta americana</name>
    <name type="common">American cockroach</name>
    <name type="synonym">Blatta americana</name>
    <dbReference type="NCBI Taxonomy" id="6978"/>
    <lineage>
        <taxon>Eukaryota</taxon>
        <taxon>Metazoa</taxon>
        <taxon>Ecdysozoa</taxon>
        <taxon>Arthropoda</taxon>
        <taxon>Hexapoda</taxon>
        <taxon>Insecta</taxon>
        <taxon>Pterygota</taxon>
        <taxon>Neoptera</taxon>
        <taxon>Polyneoptera</taxon>
        <taxon>Dictyoptera</taxon>
        <taxon>Blattodea</taxon>
        <taxon>Blattoidea</taxon>
        <taxon>Blattidae</taxon>
        <taxon>Blattinae</taxon>
        <taxon>Periplaneta</taxon>
    </lineage>
</organism>
<dbReference type="Proteomes" id="UP001148838">
    <property type="component" value="Unassembled WGS sequence"/>
</dbReference>
<reference evidence="2 3" key="1">
    <citation type="journal article" date="2022" name="Allergy">
        <title>Genome assembly and annotation of Periplaneta americana reveal a comprehensive cockroach allergen profile.</title>
        <authorList>
            <person name="Wang L."/>
            <person name="Xiong Q."/>
            <person name="Saelim N."/>
            <person name="Wang L."/>
            <person name="Nong W."/>
            <person name="Wan A.T."/>
            <person name="Shi M."/>
            <person name="Liu X."/>
            <person name="Cao Q."/>
            <person name="Hui J.H.L."/>
            <person name="Sookrung N."/>
            <person name="Leung T.F."/>
            <person name="Tungtrongchitr A."/>
            <person name="Tsui S.K.W."/>
        </authorList>
    </citation>
    <scope>NUCLEOTIDE SEQUENCE [LARGE SCALE GENOMIC DNA]</scope>
    <source>
        <strain evidence="2">PWHHKU_190912</strain>
    </source>
</reference>